<dbReference type="EMBL" id="OU898283">
    <property type="protein sequence ID" value="CAG9839600.1"/>
    <property type="molecule type" value="Genomic_DNA"/>
</dbReference>
<name>A0A9N9T6A8_DIABA</name>
<feature type="compositionally biased region" description="Basic residues" evidence="4">
    <location>
        <begin position="954"/>
        <end position="963"/>
    </location>
</feature>
<feature type="repeat" description="ANK" evidence="2">
    <location>
        <begin position="55"/>
        <end position="88"/>
    </location>
</feature>
<reference evidence="6" key="1">
    <citation type="submission" date="2022-01" db="EMBL/GenBank/DDBJ databases">
        <authorList>
            <person name="King R."/>
        </authorList>
    </citation>
    <scope>NUCLEOTIDE SEQUENCE</scope>
</reference>
<feature type="repeat" description="ANK" evidence="2">
    <location>
        <begin position="90"/>
        <end position="122"/>
    </location>
</feature>
<dbReference type="InterPro" id="IPR036770">
    <property type="entry name" value="Ankyrin_rpt-contain_sf"/>
</dbReference>
<keyword evidence="7" id="KW-1185">Reference proteome</keyword>
<feature type="domain" description="BTB" evidence="5">
    <location>
        <begin position="752"/>
        <end position="818"/>
    </location>
</feature>
<protein>
    <recommendedName>
        <fullName evidence="5">BTB domain-containing protein</fullName>
    </recommendedName>
</protein>
<dbReference type="OrthoDB" id="1893551at2759"/>
<feature type="region of interest" description="Disordered" evidence="4">
    <location>
        <begin position="950"/>
        <end position="975"/>
    </location>
</feature>
<feature type="region of interest" description="Disordered" evidence="4">
    <location>
        <begin position="1048"/>
        <end position="1100"/>
    </location>
</feature>
<proteinExistence type="predicted"/>
<dbReference type="InterPro" id="IPR002110">
    <property type="entry name" value="Ankyrin_rpt"/>
</dbReference>
<dbReference type="PANTHER" id="PTHR22872:SF2">
    <property type="entry name" value="INHIBITOR OF BRUTON TYROSINE KINASE"/>
    <property type="match status" value="1"/>
</dbReference>
<dbReference type="PRINTS" id="PR00633">
    <property type="entry name" value="RCCNDNSATION"/>
</dbReference>
<dbReference type="Proteomes" id="UP001153709">
    <property type="component" value="Chromosome 8"/>
</dbReference>
<dbReference type="SMART" id="SM00225">
    <property type="entry name" value="BTB"/>
    <property type="match status" value="2"/>
</dbReference>
<dbReference type="Gene3D" id="3.30.710.10">
    <property type="entry name" value="Potassium Channel Kv1.1, Chain A"/>
    <property type="match status" value="2"/>
</dbReference>
<dbReference type="InterPro" id="IPR011333">
    <property type="entry name" value="SKP1/BTB/POZ_sf"/>
</dbReference>
<feature type="domain" description="BTB" evidence="5">
    <location>
        <begin position="569"/>
        <end position="630"/>
    </location>
</feature>
<feature type="repeat" description="RCC1" evidence="3">
    <location>
        <begin position="256"/>
        <end position="307"/>
    </location>
</feature>
<dbReference type="Pfam" id="PF12796">
    <property type="entry name" value="Ank_2"/>
    <property type="match status" value="1"/>
</dbReference>
<dbReference type="Pfam" id="PF00651">
    <property type="entry name" value="BTB"/>
    <property type="match status" value="2"/>
</dbReference>
<evidence type="ECO:0000256" key="2">
    <source>
        <dbReference type="PROSITE-ProRule" id="PRU00023"/>
    </source>
</evidence>
<dbReference type="Gene3D" id="1.25.40.420">
    <property type="match status" value="1"/>
</dbReference>
<keyword evidence="2" id="KW-0040">ANK repeat</keyword>
<feature type="repeat" description="RCC1" evidence="3">
    <location>
        <begin position="199"/>
        <end position="255"/>
    </location>
</feature>
<dbReference type="PROSITE" id="PS50097">
    <property type="entry name" value="BTB"/>
    <property type="match status" value="2"/>
</dbReference>
<evidence type="ECO:0000256" key="3">
    <source>
        <dbReference type="PROSITE-ProRule" id="PRU00235"/>
    </source>
</evidence>
<dbReference type="SMART" id="SM00248">
    <property type="entry name" value="ANK"/>
    <property type="match status" value="2"/>
</dbReference>
<dbReference type="SUPFAM" id="SSF54695">
    <property type="entry name" value="POZ domain"/>
    <property type="match status" value="2"/>
</dbReference>
<dbReference type="PROSITE" id="PS50088">
    <property type="entry name" value="ANK_REPEAT"/>
    <property type="match status" value="2"/>
</dbReference>
<dbReference type="InterPro" id="IPR000408">
    <property type="entry name" value="Reg_chr_condens"/>
</dbReference>
<dbReference type="InterPro" id="IPR000210">
    <property type="entry name" value="BTB/POZ_dom"/>
</dbReference>
<evidence type="ECO:0000256" key="1">
    <source>
        <dbReference type="ARBA" id="ARBA00022737"/>
    </source>
</evidence>
<dbReference type="Pfam" id="PF00415">
    <property type="entry name" value="RCC1"/>
    <property type="match status" value="1"/>
</dbReference>
<feature type="repeat" description="RCC1" evidence="3">
    <location>
        <begin position="307"/>
        <end position="361"/>
    </location>
</feature>
<dbReference type="SUPFAM" id="SSF50985">
    <property type="entry name" value="RCC1/BLIP-II"/>
    <property type="match status" value="1"/>
</dbReference>
<organism evidence="6 7">
    <name type="scientific">Diabrotica balteata</name>
    <name type="common">Banded cucumber beetle</name>
    <dbReference type="NCBI Taxonomy" id="107213"/>
    <lineage>
        <taxon>Eukaryota</taxon>
        <taxon>Metazoa</taxon>
        <taxon>Ecdysozoa</taxon>
        <taxon>Arthropoda</taxon>
        <taxon>Hexapoda</taxon>
        <taxon>Insecta</taxon>
        <taxon>Pterygota</taxon>
        <taxon>Neoptera</taxon>
        <taxon>Endopterygota</taxon>
        <taxon>Coleoptera</taxon>
        <taxon>Polyphaga</taxon>
        <taxon>Cucujiformia</taxon>
        <taxon>Chrysomeloidea</taxon>
        <taxon>Chrysomelidae</taxon>
        <taxon>Galerucinae</taxon>
        <taxon>Diabroticina</taxon>
        <taxon>Diabroticites</taxon>
        <taxon>Diabrotica</taxon>
    </lineage>
</organism>
<keyword evidence="1" id="KW-0677">Repeat</keyword>
<dbReference type="PROSITE" id="PS50297">
    <property type="entry name" value="ANK_REP_REGION"/>
    <property type="match status" value="1"/>
</dbReference>
<sequence length="1186" mass="133801">MNPSSFERECTNQCKSIIHGDVITDAISKRSISDQDLCSFLNFVCSRCESVIDSSGRTALHVAASCGRLNLVRWLVLNRHADIHAKDRESSYTALHRSIFYGKIDVAVELIKLGANTSDLDLDYLTSLEHAMKDGPKPEAGISGGELYSWGSNNNNLLGPQQTKQSPDLLDSFHREYPGEYAKQICIAQFHSTIITVSGKALTCGHGQGGRLGLGDEKTVVTPKVVNFVGHQKGEVVTCNQASISRDHSIFLCSDGNIYTCGLNTYQVLGQVPPPERSLVPKPIKHLSKEIQGVCSSQYHSVAWGPGALYTWGLNAGQLGVKANEQKSKFIAAPKLITIAQDVSINHVASSNGAIAVCTTNGDIYVFHEYLCRKIASRQLNFIQVSIVGGTLDSSLLDKELAREINSELKVAVLTSDGNVLLWQGSDQQLCRCIYSINRAIVMKQIEMSLNELLMVSRDGEAFKGFIKPRRKRVTNQNKITNSAEKNQKSQKSAFHKFLEKEDCVVLSLQKITKIHRALSMISDLKGKDFAIIQAPPYKNFTFGDIERSDMKENFETLLLESDDCDTVHDVVFKINDKTIPAHKYVVANSSPYLEKLMEKQDKVILNSINSEIFRQMLKFMYSGECELTKCGELKNETLKKLCYVKDSSRKDKENVDDVIEVNEVDKDISAFEYYKNNQHQNKHKPTENKSKQSRNPVRLLHEMAKKYECVTLQKCLSNLEMSNYVIFSKNNGAHRSAMNINFDRLNFATFYDVTIKCRDNKTLSAHKCVLAARMEYFNNMFMRWHENSTAEVSLPFPKNTVEALLEYLYTDSLSKLNALEVDHLFNVVILADQLFVQRLKEQCELLLSDLLTMKNVIQVLSFADVYCANKLKYCCMMFIIANITPLLELKAFNDLDDDLLKELSDFYFEQKREVHCRVITPYSTAEADEVIASIASTYPVSMSEEIDITPSKPLHKKRNRQHRTSEKSNSISEKDTSFDSIIQFPDEPDVIAEVDNKVTELPNRLKSITLASRIVKEELVQENFTKLNKSSLSVSFDDSVQFPELGSPPAYSLTKASPQKSETRTKPVKMSQKQRKRLSSESKAVEGPPIQVTPKNPWKILPEASSPVSTADSKHFGDIISDEKKQKENLMKMTNRPLLFTQIEDKAIDELYKFYNVENAFDELITIERVHIGAIACPVWVPKQK</sequence>
<dbReference type="InterPro" id="IPR009091">
    <property type="entry name" value="RCC1/BLIP-II"/>
</dbReference>
<evidence type="ECO:0000313" key="6">
    <source>
        <dbReference type="EMBL" id="CAG9839600.1"/>
    </source>
</evidence>
<dbReference type="PANTHER" id="PTHR22872">
    <property type="entry name" value="BTK-BINDING PROTEIN-RELATED"/>
    <property type="match status" value="1"/>
</dbReference>
<evidence type="ECO:0000313" key="7">
    <source>
        <dbReference type="Proteomes" id="UP001153709"/>
    </source>
</evidence>
<dbReference type="InterPro" id="IPR051625">
    <property type="entry name" value="Signaling_Regulatory_Domain"/>
</dbReference>
<dbReference type="Gene3D" id="1.25.40.20">
    <property type="entry name" value="Ankyrin repeat-containing domain"/>
    <property type="match status" value="1"/>
</dbReference>
<evidence type="ECO:0000256" key="4">
    <source>
        <dbReference type="SAM" id="MobiDB-lite"/>
    </source>
</evidence>
<gene>
    <name evidence="6" type="ORF">DIABBA_LOCUS12354</name>
</gene>
<dbReference type="PROSITE" id="PS50012">
    <property type="entry name" value="RCC1_3"/>
    <property type="match status" value="4"/>
</dbReference>
<dbReference type="Gene3D" id="2.130.10.30">
    <property type="entry name" value="Regulator of chromosome condensation 1/beta-lactamase-inhibitor protein II"/>
    <property type="match status" value="1"/>
</dbReference>
<evidence type="ECO:0000259" key="5">
    <source>
        <dbReference type="PROSITE" id="PS50097"/>
    </source>
</evidence>
<feature type="region of interest" description="Disordered" evidence="4">
    <location>
        <begin position="677"/>
        <end position="696"/>
    </location>
</feature>
<dbReference type="SUPFAM" id="SSF48403">
    <property type="entry name" value="Ankyrin repeat"/>
    <property type="match status" value="1"/>
</dbReference>
<accession>A0A9N9T6A8</accession>
<feature type="repeat" description="RCC1" evidence="3">
    <location>
        <begin position="145"/>
        <end position="198"/>
    </location>
</feature>
<dbReference type="AlphaFoldDB" id="A0A9N9T6A8"/>